<dbReference type="EMBL" id="JASOOY020000011">
    <property type="protein sequence ID" value="MEO3716681.1"/>
    <property type="molecule type" value="Genomic_DNA"/>
</dbReference>
<dbReference type="RefSeq" id="WP_239271795.1">
    <property type="nucleotide sequence ID" value="NZ_JAKRDD010000001.1"/>
</dbReference>
<reference evidence="1" key="2">
    <citation type="submission" date="2024-05" db="EMBL/GenBank/DDBJ databases">
        <authorList>
            <person name="Wolfe A."/>
        </authorList>
    </citation>
    <scope>NUCLEOTIDE SEQUENCE</scope>
    <source>
        <strain evidence="1">UMB1064</strain>
    </source>
</reference>
<protein>
    <recommendedName>
        <fullName evidence="3">DUF305 domain-containing protein</fullName>
    </recommendedName>
</protein>
<evidence type="ECO:0000313" key="2">
    <source>
        <dbReference type="Proteomes" id="UP001223646"/>
    </source>
</evidence>
<gene>
    <name evidence="1" type="ORF">QP460_003640</name>
</gene>
<name>A0AAW9SXY3_CORAY</name>
<proteinExistence type="predicted"/>
<sequence>MSSDTIRDGAATSSSDTYSLIGRGLRIGSAVLASALVVGLSACGDSDEAALEGSQHQSSQAPSAVASTAAIRDNLAQLAADTAALKKASQTLIAKETVSEETRKIAQQAEPIFAEEESQLVKTLGVDVDPSETKLDTATMARLENEEGPHADMAYLTLMEGSLDKMLGQWEELEKHGGNDLQELARSSQQQLEDIQQALEKRMQY</sequence>
<evidence type="ECO:0008006" key="3">
    <source>
        <dbReference type="Google" id="ProtNLM"/>
    </source>
</evidence>
<organism evidence="1 2">
    <name type="scientific">Corynebacterium amycolatum</name>
    <dbReference type="NCBI Taxonomy" id="43765"/>
    <lineage>
        <taxon>Bacteria</taxon>
        <taxon>Bacillati</taxon>
        <taxon>Actinomycetota</taxon>
        <taxon>Actinomycetes</taxon>
        <taxon>Mycobacteriales</taxon>
        <taxon>Corynebacteriaceae</taxon>
        <taxon>Corynebacterium</taxon>
    </lineage>
</organism>
<accession>A0AAW9SXY3</accession>
<evidence type="ECO:0000313" key="1">
    <source>
        <dbReference type="EMBL" id="MEO3716681.1"/>
    </source>
</evidence>
<dbReference type="AlphaFoldDB" id="A0AAW9SXY3"/>
<comment type="caution">
    <text evidence="1">The sequence shown here is derived from an EMBL/GenBank/DDBJ whole genome shotgun (WGS) entry which is preliminary data.</text>
</comment>
<reference evidence="1" key="1">
    <citation type="submission" date="2023-05" db="EMBL/GenBank/DDBJ databases">
        <authorList>
            <person name="Du J."/>
        </authorList>
    </citation>
    <scope>NUCLEOTIDE SEQUENCE</scope>
    <source>
        <strain evidence="1">UMB1064</strain>
    </source>
</reference>
<dbReference type="Proteomes" id="UP001223646">
    <property type="component" value="Unassembled WGS sequence"/>
</dbReference>